<dbReference type="EMBL" id="BPVZ01000078">
    <property type="protein sequence ID" value="GKV27979.1"/>
    <property type="molecule type" value="Genomic_DNA"/>
</dbReference>
<comment type="subcellular location">
    <subcellularLocation>
        <location evidence="1">Nucleus</location>
    </subcellularLocation>
</comment>
<evidence type="ECO:0000256" key="4">
    <source>
        <dbReference type="ARBA" id="ARBA00023163"/>
    </source>
</evidence>
<evidence type="ECO:0000259" key="7">
    <source>
        <dbReference type="PROSITE" id="PS50066"/>
    </source>
</evidence>
<dbReference type="SUPFAM" id="SSF55455">
    <property type="entry name" value="SRF-like"/>
    <property type="match status" value="1"/>
</dbReference>
<dbReference type="InterPro" id="IPR050142">
    <property type="entry name" value="MADS-box/MEF2_TF"/>
</dbReference>
<dbReference type="FunFam" id="3.40.1810.10:FF:000010">
    <property type="entry name" value="Agamous-like MADS-box protein AGL30"/>
    <property type="match status" value="1"/>
</dbReference>
<dbReference type="GO" id="GO:0080092">
    <property type="term" value="P:regulation of pollen tube growth"/>
    <property type="evidence" value="ECO:0007669"/>
    <property type="project" value="UniProtKB-ARBA"/>
</dbReference>
<keyword evidence="4" id="KW-0804">Transcription</keyword>
<keyword evidence="5" id="KW-0539">Nucleus</keyword>
<proteinExistence type="predicted"/>
<dbReference type="GO" id="GO:0000987">
    <property type="term" value="F:cis-regulatory region sequence-specific DNA binding"/>
    <property type="evidence" value="ECO:0007669"/>
    <property type="project" value="InterPro"/>
</dbReference>
<evidence type="ECO:0000256" key="6">
    <source>
        <dbReference type="SAM" id="Coils"/>
    </source>
</evidence>
<dbReference type="Proteomes" id="UP001054252">
    <property type="component" value="Unassembled WGS sequence"/>
</dbReference>
<accession>A0AAV5KTH5</accession>
<dbReference type="Pfam" id="PF00319">
    <property type="entry name" value="SRF-TF"/>
    <property type="match status" value="1"/>
</dbReference>
<dbReference type="InterPro" id="IPR033897">
    <property type="entry name" value="SRF-like_MADS-box"/>
</dbReference>
<dbReference type="InterPro" id="IPR002100">
    <property type="entry name" value="TF_MADSbox"/>
</dbReference>
<dbReference type="Gene3D" id="3.40.1810.10">
    <property type="entry name" value="Transcription factor, MADS-box"/>
    <property type="match status" value="1"/>
</dbReference>
<sequence length="392" mass="44082">MGRVKLKIKRLENTQNRQVTYSKRRNGILKKAKELSILCDIDIILLMFSPTGKPTLFHGERSNIEEVIAKFAQLTPQERAKRKLESLEALKKTFKKLDHDVNIQDFIGATSQTVEELTNEVSALQAQLSEVHKRLSYWSNVDKIDNIEHLGQMEDSLRESMERICFHKENFGKHKLISLEESTSQVINALGSKECTLPISPVLGESHSTYIGLEFQNGMPLPMIMGGMQETQPVSWLPNNDNQHLLLPDEPNFLPRDVECPTDVSFPGYSGFFGSNSNRQMEIGNSGQVDNMGQEAIALNDLGSNACLSLQLGEQYSYPPYGTSNLQDDKKQKQQMEVNLQGNPAFFQEDSNFNLPKPMYNNGHHAWVSSSGPCGIGIFDENSYHQQSNGLS</sequence>
<dbReference type="GO" id="GO:0000981">
    <property type="term" value="F:DNA-binding transcription factor activity, RNA polymerase II-specific"/>
    <property type="evidence" value="ECO:0007669"/>
    <property type="project" value="InterPro"/>
</dbReference>
<evidence type="ECO:0000256" key="2">
    <source>
        <dbReference type="ARBA" id="ARBA00023015"/>
    </source>
</evidence>
<feature type="domain" description="MADS-box" evidence="7">
    <location>
        <begin position="1"/>
        <end position="61"/>
    </location>
</feature>
<dbReference type="PROSITE" id="PS50066">
    <property type="entry name" value="MADS_BOX_2"/>
    <property type="match status" value="1"/>
</dbReference>
<dbReference type="PRINTS" id="PR00404">
    <property type="entry name" value="MADSDOMAIN"/>
</dbReference>
<dbReference type="GO" id="GO:0046983">
    <property type="term" value="F:protein dimerization activity"/>
    <property type="evidence" value="ECO:0007669"/>
    <property type="project" value="InterPro"/>
</dbReference>
<keyword evidence="6" id="KW-0175">Coiled coil</keyword>
<evidence type="ECO:0000313" key="9">
    <source>
        <dbReference type="Proteomes" id="UP001054252"/>
    </source>
</evidence>
<comment type="caution">
    <text evidence="8">The sequence shown here is derived from an EMBL/GenBank/DDBJ whole genome shotgun (WGS) entry which is preliminary data.</text>
</comment>
<dbReference type="GO" id="GO:0045944">
    <property type="term" value="P:positive regulation of transcription by RNA polymerase II"/>
    <property type="evidence" value="ECO:0007669"/>
    <property type="project" value="InterPro"/>
</dbReference>
<feature type="coiled-coil region" evidence="6">
    <location>
        <begin position="77"/>
        <end position="134"/>
    </location>
</feature>
<keyword evidence="9" id="KW-1185">Reference proteome</keyword>
<name>A0AAV5KTH5_9ROSI</name>
<evidence type="ECO:0000256" key="5">
    <source>
        <dbReference type="ARBA" id="ARBA00023242"/>
    </source>
</evidence>
<dbReference type="InterPro" id="IPR036879">
    <property type="entry name" value="TF_MADSbox_sf"/>
</dbReference>
<evidence type="ECO:0000256" key="1">
    <source>
        <dbReference type="ARBA" id="ARBA00004123"/>
    </source>
</evidence>
<evidence type="ECO:0000256" key="3">
    <source>
        <dbReference type="ARBA" id="ARBA00023125"/>
    </source>
</evidence>
<dbReference type="CDD" id="cd00266">
    <property type="entry name" value="MADS_SRF_like"/>
    <property type="match status" value="1"/>
</dbReference>
<reference evidence="8 9" key="1">
    <citation type="journal article" date="2021" name="Commun. Biol.">
        <title>The genome of Shorea leprosula (Dipterocarpaceae) highlights the ecological relevance of drought in aseasonal tropical rainforests.</title>
        <authorList>
            <person name="Ng K.K.S."/>
            <person name="Kobayashi M.J."/>
            <person name="Fawcett J.A."/>
            <person name="Hatakeyama M."/>
            <person name="Paape T."/>
            <person name="Ng C.H."/>
            <person name="Ang C.C."/>
            <person name="Tnah L.H."/>
            <person name="Lee C.T."/>
            <person name="Nishiyama T."/>
            <person name="Sese J."/>
            <person name="O'Brien M.J."/>
            <person name="Copetti D."/>
            <person name="Mohd Noor M.I."/>
            <person name="Ong R.C."/>
            <person name="Putra M."/>
            <person name="Sireger I.Z."/>
            <person name="Indrioko S."/>
            <person name="Kosugi Y."/>
            <person name="Izuno A."/>
            <person name="Isagi Y."/>
            <person name="Lee S.L."/>
            <person name="Shimizu K.K."/>
        </authorList>
    </citation>
    <scope>NUCLEOTIDE SEQUENCE [LARGE SCALE GENOMIC DNA]</scope>
    <source>
        <strain evidence="8">214</strain>
    </source>
</reference>
<keyword evidence="3" id="KW-0238">DNA-binding</keyword>
<dbReference type="AlphaFoldDB" id="A0AAV5KTH5"/>
<dbReference type="PANTHER" id="PTHR48019">
    <property type="entry name" value="SERUM RESPONSE FACTOR HOMOLOG"/>
    <property type="match status" value="1"/>
</dbReference>
<organism evidence="8 9">
    <name type="scientific">Rubroshorea leprosula</name>
    <dbReference type="NCBI Taxonomy" id="152421"/>
    <lineage>
        <taxon>Eukaryota</taxon>
        <taxon>Viridiplantae</taxon>
        <taxon>Streptophyta</taxon>
        <taxon>Embryophyta</taxon>
        <taxon>Tracheophyta</taxon>
        <taxon>Spermatophyta</taxon>
        <taxon>Magnoliopsida</taxon>
        <taxon>eudicotyledons</taxon>
        <taxon>Gunneridae</taxon>
        <taxon>Pentapetalae</taxon>
        <taxon>rosids</taxon>
        <taxon>malvids</taxon>
        <taxon>Malvales</taxon>
        <taxon>Dipterocarpaceae</taxon>
        <taxon>Rubroshorea</taxon>
    </lineage>
</organism>
<gene>
    <name evidence="8" type="ORF">SLEP1_g37089</name>
</gene>
<dbReference type="SMART" id="SM00432">
    <property type="entry name" value="MADS"/>
    <property type="match status" value="1"/>
</dbReference>
<dbReference type="GO" id="GO:0005634">
    <property type="term" value="C:nucleus"/>
    <property type="evidence" value="ECO:0007669"/>
    <property type="project" value="UniProtKB-SubCell"/>
</dbReference>
<protein>
    <recommendedName>
        <fullName evidence="7">MADS-box domain-containing protein</fullName>
    </recommendedName>
</protein>
<evidence type="ECO:0000313" key="8">
    <source>
        <dbReference type="EMBL" id="GKV27979.1"/>
    </source>
</evidence>
<keyword evidence="2" id="KW-0805">Transcription regulation</keyword>
<dbReference type="GO" id="GO:0010152">
    <property type="term" value="P:pollen maturation"/>
    <property type="evidence" value="ECO:0007669"/>
    <property type="project" value="UniProtKB-ARBA"/>
</dbReference>